<dbReference type="Proteomes" id="UP001501495">
    <property type="component" value="Unassembled WGS sequence"/>
</dbReference>
<dbReference type="InterPro" id="IPR036663">
    <property type="entry name" value="Fumarylacetoacetase_C_sf"/>
</dbReference>
<organism evidence="14 15">
    <name type="scientific">Nocardioides fonticola</name>
    <dbReference type="NCBI Taxonomy" id="450363"/>
    <lineage>
        <taxon>Bacteria</taxon>
        <taxon>Bacillati</taxon>
        <taxon>Actinomycetota</taxon>
        <taxon>Actinomycetes</taxon>
        <taxon>Propionibacteriales</taxon>
        <taxon>Nocardioidaceae</taxon>
        <taxon>Nocardioides</taxon>
    </lineage>
</organism>
<keyword evidence="15" id="KW-1185">Reference proteome</keyword>
<dbReference type="InterPro" id="IPR011234">
    <property type="entry name" value="Fumarylacetoacetase-like_C"/>
</dbReference>
<comment type="pathway">
    <text evidence="3">Amino-acid degradation; L-phenylalanine degradation; acetoacetate and fumarate from L-phenylalanine: step 6/6.</text>
</comment>
<proteinExistence type="predicted"/>
<evidence type="ECO:0000259" key="13">
    <source>
        <dbReference type="Pfam" id="PF09298"/>
    </source>
</evidence>
<evidence type="ECO:0000256" key="10">
    <source>
        <dbReference type="ARBA" id="ARBA00023232"/>
    </source>
</evidence>
<evidence type="ECO:0000313" key="14">
    <source>
        <dbReference type="EMBL" id="GAA4122820.1"/>
    </source>
</evidence>
<name>A0ABP7XNL0_9ACTN</name>
<sequence>MPGAAGSGFDVDHLPWGLAELPGLGPRPVVRIGEHALDLAGIAEHLPASGRAALAAPTLDTLLALPADELAAQRDAVRELLTDPAHRPLVAPHLHPLAGISLRLPITVADVVDFYASEHHATRVGSIFRPDGPALPQAWKHLPIGYHGRAGSVVVSGTPIRRPAGQRRGAPGSGPTFGPSERLDLEAEVGFVVGRPSVLGRPVPVTALADHVVGVALVNDWSARDLQAWEYVPLGPFLGKSFATSIAAWITPLAALEAAWTDPPAQSPEPLPYLRPAGRGLDLALEVLLDGEVVARPPFASTYWTPSQMLAHLTSNGAAVRTGDLFASGTVSGPGDDERGCLLELTRGGTVPLPDGRTWLTDGTEVTVRASAPSTSGGRLHLGEVSGRIVGSGL</sequence>
<evidence type="ECO:0000256" key="3">
    <source>
        <dbReference type="ARBA" id="ARBA00004782"/>
    </source>
</evidence>
<comment type="caution">
    <text evidence="14">The sequence shown here is derived from an EMBL/GenBank/DDBJ whole genome shotgun (WGS) entry which is preliminary data.</text>
</comment>
<comment type="cofactor">
    <cofactor evidence="2">
        <name>Mg(2+)</name>
        <dbReference type="ChEBI" id="CHEBI:18420"/>
    </cofactor>
</comment>
<evidence type="ECO:0000256" key="1">
    <source>
        <dbReference type="ARBA" id="ARBA00001913"/>
    </source>
</evidence>
<keyword evidence="5" id="KW-0479">Metal-binding</keyword>
<evidence type="ECO:0000256" key="9">
    <source>
        <dbReference type="ARBA" id="ARBA00022878"/>
    </source>
</evidence>
<dbReference type="SUPFAM" id="SSF63433">
    <property type="entry name" value="Fumarylacetoacetate hydrolase, FAH, N-terminal domain"/>
    <property type="match status" value="1"/>
</dbReference>
<dbReference type="PANTHER" id="PTHR43069">
    <property type="entry name" value="FUMARYLACETOACETASE"/>
    <property type="match status" value="1"/>
</dbReference>
<dbReference type="PANTHER" id="PTHR43069:SF2">
    <property type="entry name" value="FUMARYLACETOACETASE"/>
    <property type="match status" value="1"/>
</dbReference>
<dbReference type="SUPFAM" id="SSF56529">
    <property type="entry name" value="FAH"/>
    <property type="match status" value="1"/>
</dbReference>
<dbReference type="EC" id="3.7.1.2" evidence="4"/>
<dbReference type="Pfam" id="PF01557">
    <property type="entry name" value="FAA_hydrolase"/>
    <property type="match status" value="1"/>
</dbReference>
<evidence type="ECO:0000256" key="2">
    <source>
        <dbReference type="ARBA" id="ARBA00001946"/>
    </source>
</evidence>
<protein>
    <recommendedName>
        <fullName evidence="4">fumarylacetoacetase</fullName>
        <ecNumber evidence="4">3.7.1.2</ecNumber>
    </recommendedName>
</protein>
<keyword evidence="10" id="KW-0585">Phenylalanine catabolism</keyword>
<dbReference type="EMBL" id="BAAAZH010000021">
    <property type="protein sequence ID" value="GAA4122820.1"/>
    <property type="molecule type" value="Genomic_DNA"/>
</dbReference>
<dbReference type="Pfam" id="PF09298">
    <property type="entry name" value="FAA_hydrolase_N"/>
    <property type="match status" value="1"/>
</dbReference>
<evidence type="ECO:0000256" key="4">
    <source>
        <dbReference type="ARBA" id="ARBA00012094"/>
    </source>
</evidence>
<keyword evidence="6" id="KW-0378">Hydrolase</keyword>
<evidence type="ECO:0000256" key="7">
    <source>
        <dbReference type="ARBA" id="ARBA00022837"/>
    </source>
</evidence>
<evidence type="ECO:0000259" key="12">
    <source>
        <dbReference type="Pfam" id="PF01557"/>
    </source>
</evidence>
<feature type="domain" description="Fumarylacetoacetase N-terminal" evidence="13">
    <location>
        <begin position="13"/>
        <end position="105"/>
    </location>
</feature>
<evidence type="ECO:0000313" key="15">
    <source>
        <dbReference type="Proteomes" id="UP001501495"/>
    </source>
</evidence>
<reference evidence="15" key="1">
    <citation type="journal article" date="2019" name="Int. J. Syst. Evol. Microbiol.">
        <title>The Global Catalogue of Microorganisms (GCM) 10K type strain sequencing project: providing services to taxonomists for standard genome sequencing and annotation.</title>
        <authorList>
            <consortium name="The Broad Institute Genomics Platform"/>
            <consortium name="The Broad Institute Genome Sequencing Center for Infectious Disease"/>
            <person name="Wu L."/>
            <person name="Ma J."/>
        </authorList>
    </citation>
    <scope>NUCLEOTIDE SEQUENCE [LARGE SCALE GENOMIC DNA]</scope>
    <source>
        <strain evidence="15">JCM 16703</strain>
    </source>
</reference>
<dbReference type="Gene3D" id="3.90.850.10">
    <property type="entry name" value="Fumarylacetoacetase-like, C-terminal domain"/>
    <property type="match status" value="1"/>
</dbReference>
<evidence type="ECO:0000256" key="5">
    <source>
        <dbReference type="ARBA" id="ARBA00022723"/>
    </source>
</evidence>
<keyword evidence="8" id="KW-0460">Magnesium</keyword>
<dbReference type="Gene3D" id="2.30.30.230">
    <property type="entry name" value="Fumarylacetoacetase, N-terminal domain"/>
    <property type="match status" value="1"/>
</dbReference>
<feature type="region of interest" description="Disordered" evidence="11">
    <location>
        <begin position="160"/>
        <end position="180"/>
    </location>
</feature>
<comment type="cofactor">
    <cofactor evidence="1">
        <name>Ca(2+)</name>
        <dbReference type="ChEBI" id="CHEBI:29108"/>
    </cofactor>
</comment>
<accession>A0ABP7XNL0</accession>
<evidence type="ECO:0000256" key="6">
    <source>
        <dbReference type="ARBA" id="ARBA00022801"/>
    </source>
</evidence>
<dbReference type="InterPro" id="IPR015377">
    <property type="entry name" value="Fumarylacetoacetase_N"/>
</dbReference>
<gene>
    <name evidence="14" type="primary">fahA</name>
    <name evidence="14" type="ORF">GCM10022215_28980</name>
</gene>
<feature type="compositionally biased region" description="Low complexity" evidence="11">
    <location>
        <begin position="160"/>
        <end position="174"/>
    </location>
</feature>
<feature type="domain" description="Fumarylacetoacetase-like C-terminal" evidence="12">
    <location>
        <begin position="112"/>
        <end position="370"/>
    </location>
</feature>
<dbReference type="InterPro" id="IPR005959">
    <property type="entry name" value="Fumarylacetoacetase"/>
</dbReference>
<keyword evidence="9" id="KW-0828">Tyrosine catabolism</keyword>
<evidence type="ECO:0000256" key="8">
    <source>
        <dbReference type="ARBA" id="ARBA00022842"/>
    </source>
</evidence>
<evidence type="ECO:0000256" key="11">
    <source>
        <dbReference type="SAM" id="MobiDB-lite"/>
    </source>
</evidence>
<dbReference type="InterPro" id="IPR036462">
    <property type="entry name" value="Fumarylacetoacetase_N_sf"/>
</dbReference>
<keyword evidence="7" id="KW-0106">Calcium</keyword>